<proteinExistence type="predicted"/>
<evidence type="ECO:0000313" key="1">
    <source>
        <dbReference type="EMBL" id="SDP79988.1"/>
    </source>
</evidence>
<dbReference type="AlphaFoldDB" id="A0A1H0VP85"/>
<dbReference type="EMBL" id="FNJU01000007">
    <property type="protein sequence ID" value="SDP79988.1"/>
    <property type="molecule type" value="Genomic_DNA"/>
</dbReference>
<reference evidence="2" key="1">
    <citation type="submission" date="2016-10" db="EMBL/GenBank/DDBJ databases">
        <authorList>
            <person name="Varghese N."/>
            <person name="Submissions S."/>
        </authorList>
    </citation>
    <scope>NUCLEOTIDE SEQUENCE [LARGE SCALE GENOMIC DNA]</scope>
    <source>
        <strain evidence="2">IBRC-M10078</strain>
    </source>
</reference>
<keyword evidence="2" id="KW-1185">Reference proteome</keyword>
<dbReference type="RefSeq" id="WP_090855760.1">
    <property type="nucleotide sequence ID" value="NZ_FNJU01000007.1"/>
</dbReference>
<sequence>MMKLSVVPDNFKDRDPRNLLYHFPSMPVVKYAKIMQEYCFFKQLKVAEEMAHKLGFILVPFDCMNWQRKKNFSSDRKVKIGRNSYFMMKLNELTKSENAKLRSYVDELREKAI</sequence>
<gene>
    <name evidence="1" type="ORF">SAMN05216565_107100</name>
</gene>
<name>A0A1H0VP85_9BACI</name>
<accession>A0A1H0VP85</accession>
<protein>
    <submittedName>
        <fullName evidence="1">Uncharacterized protein</fullName>
    </submittedName>
</protein>
<dbReference type="OrthoDB" id="2890119at2"/>
<dbReference type="STRING" id="930152.SAMN05216565_107100"/>
<organism evidence="1 2">
    <name type="scientific">Litchfieldia salsa</name>
    <dbReference type="NCBI Taxonomy" id="930152"/>
    <lineage>
        <taxon>Bacteria</taxon>
        <taxon>Bacillati</taxon>
        <taxon>Bacillota</taxon>
        <taxon>Bacilli</taxon>
        <taxon>Bacillales</taxon>
        <taxon>Bacillaceae</taxon>
        <taxon>Litchfieldia</taxon>
    </lineage>
</organism>
<dbReference type="Proteomes" id="UP000199159">
    <property type="component" value="Unassembled WGS sequence"/>
</dbReference>
<evidence type="ECO:0000313" key="2">
    <source>
        <dbReference type="Proteomes" id="UP000199159"/>
    </source>
</evidence>